<sequence length="202" mass="23365">MKKLLFLLIIIAAGCSMVQAQSPDNNGSEEVKGIVTKAVILEGDTVPLFWIPTVRIYGPIIFKSKVQVIEFTKMVRHIKRVYPYAKFIGNKVNEYNKYLNGIENDRERERELDRIESEMRAQLEDQLTKLTFTQGKILMKLIYRETNNTTYNLIKDFRGGITATFWQTFSRIFGYNLKVTYDPVGIDHDIETIVVMIENGTI</sequence>
<comment type="caution">
    <text evidence="1">The sequence shown here is derived from an EMBL/GenBank/DDBJ whole genome shotgun (WGS) entry which is preliminary data.</text>
</comment>
<evidence type="ECO:0008006" key="2">
    <source>
        <dbReference type="Google" id="ProtNLM"/>
    </source>
</evidence>
<reference evidence="1" key="1">
    <citation type="submission" date="2019-08" db="EMBL/GenBank/DDBJ databases">
        <authorList>
            <person name="Kucharzyk K."/>
            <person name="Murdoch R.W."/>
            <person name="Higgins S."/>
            <person name="Loffler F."/>
        </authorList>
    </citation>
    <scope>NUCLEOTIDE SEQUENCE</scope>
</reference>
<protein>
    <recommendedName>
        <fullName evidence="2">DUF4294 domain-containing protein</fullName>
    </recommendedName>
</protein>
<dbReference type="EMBL" id="VSSQ01001243">
    <property type="protein sequence ID" value="MPM06586.1"/>
    <property type="molecule type" value="Genomic_DNA"/>
</dbReference>
<gene>
    <name evidence="1" type="ORF">SDC9_52887</name>
</gene>
<evidence type="ECO:0000313" key="1">
    <source>
        <dbReference type="EMBL" id="MPM06586.1"/>
    </source>
</evidence>
<dbReference type="AlphaFoldDB" id="A0A644WRQ7"/>
<name>A0A644WRQ7_9ZZZZ</name>
<dbReference type="Pfam" id="PF14127">
    <property type="entry name" value="DUF4294"/>
    <property type="match status" value="1"/>
</dbReference>
<dbReference type="PROSITE" id="PS51257">
    <property type="entry name" value="PROKAR_LIPOPROTEIN"/>
    <property type="match status" value="1"/>
</dbReference>
<organism evidence="1">
    <name type="scientific">bioreactor metagenome</name>
    <dbReference type="NCBI Taxonomy" id="1076179"/>
    <lineage>
        <taxon>unclassified sequences</taxon>
        <taxon>metagenomes</taxon>
        <taxon>ecological metagenomes</taxon>
    </lineage>
</organism>
<accession>A0A644WRQ7</accession>
<proteinExistence type="predicted"/>
<dbReference type="InterPro" id="IPR025636">
    <property type="entry name" value="DUF4294"/>
</dbReference>